<gene>
    <name evidence="3" type="ORF">CTOB1V02_LOCUS16549</name>
</gene>
<feature type="region of interest" description="Disordered" evidence="1">
    <location>
        <begin position="62"/>
        <end position="89"/>
    </location>
</feature>
<feature type="non-terminal residue" evidence="3">
    <location>
        <position position="89"/>
    </location>
</feature>
<name>A0A7R9A0M1_9CRUS</name>
<proteinExistence type="predicted"/>
<keyword evidence="2" id="KW-0812">Transmembrane</keyword>
<feature type="compositionally biased region" description="Basic and acidic residues" evidence="1">
    <location>
        <begin position="79"/>
        <end position="89"/>
    </location>
</feature>
<evidence type="ECO:0000256" key="2">
    <source>
        <dbReference type="SAM" id="Phobius"/>
    </source>
</evidence>
<evidence type="ECO:0000256" key="1">
    <source>
        <dbReference type="SAM" id="MobiDB-lite"/>
    </source>
</evidence>
<protein>
    <submittedName>
        <fullName evidence="3">Uncharacterized protein</fullName>
    </submittedName>
</protein>
<sequence>MLLRFFSGEAASAMYITVLILTATTYTMAGLAREQVCTHMCPYSRFQSAMFDKDTLIVAYDPKRGEGETGRSSITKALKSREQRQEAGV</sequence>
<dbReference type="Pfam" id="PF13746">
    <property type="entry name" value="Fer4_18"/>
    <property type="match status" value="1"/>
</dbReference>
<feature type="transmembrane region" description="Helical" evidence="2">
    <location>
        <begin position="12"/>
        <end position="32"/>
    </location>
</feature>
<accession>A0A7R9A0M1</accession>
<reference evidence="3" key="1">
    <citation type="submission" date="2020-11" db="EMBL/GenBank/DDBJ databases">
        <authorList>
            <person name="Tran Van P."/>
        </authorList>
    </citation>
    <scope>NUCLEOTIDE SEQUENCE</scope>
</reference>
<keyword evidence="2" id="KW-1133">Transmembrane helix</keyword>
<dbReference type="InterPro" id="IPR017896">
    <property type="entry name" value="4Fe4S_Fe-S-bd"/>
</dbReference>
<evidence type="ECO:0000313" key="3">
    <source>
        <dbReference type="EMBL" id="CAD7238734.1"/>
    </source>
</evidence>
<dbReference type="EMBL" id="OB707489">
    <property type="protein sequence ID" value="CAD7238734.1"/>
    <property type="molecule type" value="Genomic_DNA"/>
</dbReference>
<organism evidence="3">
    <name type="scientific">Cyprideis torosa</name>
    <dbReference type="NCBI Taxonomy" id="163714"/>
    <lineage>
        <taxon>Eukaryota</taxon>
        <taxon>Metazoa</taxon>
        <taxon>Ecdysozoa</taxon>
        <taxon>Arthropoda</taxon>
        <taxon>Crustacea</taxon>
        <taxon>Oligostraca</taxon>
        <taxon>Ostracoda</taxon>
        <taxon>Podocopa</taxon>
        <taxon>Podocopida</taxon>
        <taxon>Cytherocopina</taxon>
        <taxon>Cytheroidea</taxon>
        <taxon>Cytherideidae</taxon>
        <taxon>Cyprideis</taxon>
    </lineage>
</organism>
<dbReference type="AlphaFoldDB" id="A0A7R9A0M1"/>
<keyword evidence="2" id="KW-0472">Membrane</keyword>
<dbReference type="OrthoDB" id="410581at2759"/>